<organism evidence="2 3">
    <name type="scientific">Hymenobacter volaticus</name>
    <dbReference type="NCBI Taxonomy" id="2932254"/>
    <lineage>
        <taxon>Bacteria</taxon>
        <taxon>Pseudomonadati</taxon>
        <taxon>Bacteroidota</taxon>
        <taxon>Cytophagia</taxon>
        <taxon>Cytophagales</taxon>
        <taxon>Hymenobacteraceae</taxon>
        <taxon>Hymenobacter</taxon>
    </lineage>
</organism>
<dbReference type="EMBL" id="CP095061">
    <property type="protein sequence ID" value="UOQ64959.1"/>
    <property type="molecule type" value="Genomic_DNA"/>
</dbReference>
<keyword evidence="1" id="KW-0472">Membrane</keyword>
<dbReference type="Proteomes" id="UP000830401">
    <property type="component" value="Chromosome"/>
</dbReference>
<gene>
    <name evidence="2" type="ORF">MUN86_15485</name>
</gene>
<keyword evidence="3" id="KW-1185">Reference proteome</keyword>
<keyword evidence="1" id="KW-1133">Transmembrane helix</keyword>
<keyword evidence="1" id="KW-0812">Transmembrane</keyword>
<evidence type="ECO:0000313" key="3">
    <source>
        <dbReference type="Proteomes" id="UP000830401"/>
    </source>
</evidence>
<sequence length="65" mass="7462">MLIDIICTLLFLCIPSALITAYIAHMNDRSLWRWMAFGFCVPYIAAVVAMIVTYFDQKRSGELDE</sequence>
<evidence type="ECO:0000256" key="1">
    <source>
        <dbReference type="SAM" id="Phobius"/>
    </source>
</evidence>
<reference evidence="2" key="1">
    <citation type="submission" date="2022-04" db="EMBL/GenBank/DDBJ databases">
        <title>Hymenobacter sp. isolated from the air.</title>
        <authorList>
            <person name="Won M."/>
            <person name="Lee C.-M."/>
            <person name="Woen H.-Y."/>
            <person name="Kwon S.-W."/>
        </authorList>
    </citation>
    <scope>NUCLEOTIDE SEQUENCE</scope>
    <source>
        <strain evidence="2">5420S-77</strain>
    </source>
</reference>
<proteinExistence type="predicted"/>
<feature type="transmembrane region" description="Helical" evidence="1">
    <location>
        <begin position="31"/>
        <end position="55"/>
    </location>
</feature>
<protein>
    <submittedName>
        <fullName evidence="2">Uncharacterized protein</fullName>
    </submittedName>
</protein>
<evidence type="ECO:0000313" key="2">
    <source>
        <dbReference type="EMBL" id="UOQ64959.1"/>
    </source>
</evidence>
<dbReference type="RefSeq" id="WP_245118969.1">
    <property type="nucleotide sequence ID" value="NZ_CP095061.1"/>
</dbReference>
<name>A0ABY4G303_9BACT</name>
<accession>A0ABY4G303</accession>